<evidence type="ECO:0000313" key="3">
    <source>
        <dbReference type="Proteomes" id="UP001500689"/>
    </source>
</evidence>
<proteinExistence type="predicted"/>
<feature type="transmembrane region" description="Helical" evidence="1">
    <location>
        <begin position="455"/>
        <end position="476"/>
    </location>
</feature>
<evidence type="ECO:0000256" key="1">
    <source>
        <dbReference type="SAM" id="Phobius"/>
    </source>
</evidence>
<reference evidence="3" key="1">
    <citation type="journal article" date="2019" name="Int. J. Syst. Evol. Microbiol.">
        <title>The Global Catalogue of Microorganisms (GCM) 10K type strain sequencing project: providing services to taxonomists for standard genome sequencing and annotation.</title>
        <authorList>
            <consortium name="The Broad Institute Genomics Platform"/>
            <consortium name="The Broad Institute Genome Sequencing Center for Infectious Disease"/>
            <person name="Wu L."/>
            <person name="Ma J."/>
        </authorList>
    </citation>
    <scope>NUCLEOTIDE SEQUENCE [LARGE SCALE GENOMIC DNA]</scope>
    <source>
        <strain evidence="3">JCM 16898</strain>
    </source>
</reference>
<feature type="transmembrane region" description="Helical" evidence="1">
    <location>
        <begin position="398"/>
        <end position="415"/>
    </location>
</feature>
<feature type="transmembrane region" description="Helical" evidence="1">
    <location>
        <begin position="65"/>
        <end position="84"/>
    </location>
</feature>
<dbReference type="InterPro" id="IPR046671">
    <property type="entry name" value="DUF6541"/>
</dbReference>
<name>A0ABP6VMK6_9PSEU</name>
<evidence type="ECO:0000313" key="2">
    <source>
        <dbReference type="EMBL" id="GAA3536539.1"/>
    </source>
</evidence>
<feature type="transmembrane region" description="Helical" evidence="1">
    <location>
        <begin position="39"/>
        <end position="59"/>
    </location>
</feature>
<feature type="transmembrane region" description="Helical" evidence="1">
    <location>
        <begin position="250"/>
        <end position="268"/>
    </location>
</feature>
<keyword evidence="1" id="KW-0812">Transmembrane</keyword>
<dbReference type="Proteomes" id="UP001500689">
    <property type="component" value="Unassembled WGS sequence"/>
</dbReference>
<keyword evidence="1" id="KW-1133">Transmembrane helix</keyword>
<dbReference type="RefSeq" id="WP_344857856.1">
    <property type="nucleotide sequence ID" value="NZ_BAAAZN010000003.1"/>
</dbReference>
<comment type="caution">
    <text evidence="2">The sequence shown here is derived from an EMBL/GenBank/DDBJ whole genome shotgun (WGS) entry which is preliminary data.</text>
</comment>
<organism evidence="2 3">
    <name type="scientific">Amycolatopsis ultiminotia</name>
    <dbReference type="NCBI Taxonomy" id="543629"/>
    <lineage>
        <taxon>Bacteria</taxon>
        <taxon>Bacillati</taxon>
        <taxon>Actinomycetota</taxon>
        <taxon>Actinomycetes</taxon>
        <taxon>Pseudonocardiales</taxon>
        <taxon>Pseudonocardiaceae</taxon>
        <taxon>Amycolatopsis</taxon>
    </lineage>
</organism>
<keyword evidence="1" id="KW-0472">Membrane</keyword>
<dbReference type="Pfam" id="PF20176">
    <property type="entry name" value="DUF6541"/>
    <property type="match status" value="1"/>
</dbReference>
<sequence length="670" mass="71581">MPAPDTFWSYAAGIATYLAVLAVPGGLIGRAAGLRGWTLAGLAPLLSYAVTGLAGPWLAKAGLPYNVLTTAVCTVLVAALAYGARRLLIARGWLTEGAEEPQNRWTRREHWAVAACVVVATGLSIAVVLSARGGTTAVFQRWDTVFHANGIRYIAETGDGSLTGMGTINWYPDGSFYPNGYHLVGALVYQISGTSVPVTLNAITMPVAGLFALSMVAMIRQLGGRAVYAGCTALVAAAATTGAYESVSSGLLPYALAIVLTPLAVVALQRFLLRPGVDTGLILAFTADGLLTAHSSALFGAVLFALPLALQRWYRSLRRLPLDGVPDGRSAGRVIGGDLLRMVPVMVASVLLAAPEIFGAIGFTAGSYPYYGWNSDLSVPVSLKLLATFQQVLNRPQIWLTVLLLIGVLTFRRLGRMRWVSLSALGLSAFFVLVASFGYLPWVVSLSRPWWNDRYRLMALAAIPLCLLAGHGMAELQRWIARRVRNGAWARSRPQVLARLGMGTAVVVVAATAVLTGGFYRSANATAVSYLYYNGPEGEVTPPVSADEIAAIMHLGTMGIPPREKVLNDRLDGTAWMYALSGVHPVAGHYDGGGRVAPDALYLAVHFRDYDTDPQVRAAIRRLDVHHVLIGSGTIRKDTPIAPGLLGLDGRDFLRLEYRNPGASIYTIVK</sequence>
<feature type="transmembrane region" description="Helical" evidence="1">
    <location>
        <begin position="111"/>
        <end position="131"/>
    </location>
</feature>
<gene>
    <name evidence="2" type="ORF">GCM10022222_20330</name>
</gene>
<feature type="transmembrane region" description="Helical" evidence="1">
    <location>
        <begin position="496"/>
        <end position="520"/>
    </location>
</feature>
<evidence type="ECO:0008006" key="4">
    <source>
        <dbReference type="Google" id="ProtNLM"/>
    </source>
</evidence>
<feature type="transmembrane region" description="Helical" evidence="1">
    <location>
        <begin position="198"/>
        <end position="219"/>
    </location>
</feature>
<feature type="transmembrane region" description="Helical" evidence="1">
    <location>
        <begin position="422"/>
        <end position="443"/>
    </location>
</feature>
<feature type="transmembrane region" description="Helical" evidence="1">
    <location>
        <begin position="280"/>
        <end position="310"/>
    </location>
</feature>
<feature type="transmembrane region" description="Helical" evidence="1">
    <location>
        <begin position="6"/>
        <end position="27"/>
    </location>
</feature>
<protein>
    <recommendedName>
        <fullName evidence="4">Copper-transporting ATPase</fullName>
    </recommendedName>
</protein>
<keyword evidence="3" id="KW-1185">Reference proteome</keyword>
<accession>A0ABP6VMK6</accession>
<dbReference type="EMBL" id="BAAAZN010000003">
    <property type="protein sequence ID" value="GAA3536539.1"/>
    <property type="molecule type" value="Genomic_DNA"/>
</dbReference>